<dbReference type="PROSITE" id="PS50835">
    <property type="entry name" value="IG_LIKE"/>
    <property type="match status" value="1"/>
</dbReference>
<dbReference type="InterPro" id="IPR013783">
    <property type="entry name" value="Ig-like_fold"/>
</dbReference>
<dbReference type="InterPro" id="IPR037448">
    <property type="entry name" value="Zig-8"/>
</dbReference>
<dbReference type="GO" id="GO:0032589">
    <property type="term" value="C:neuron projection membrane"/>
    <property type="evidence" value="ECO:0007669"/>
    <property type="project" value="TreeGrafter"/>
</dbReference>
<dbReference type="GeneID" id="108669310"/>
<dbReference type="PANTHER" id="PTHR23279:SF3">
    <property type="entry name" value="DEFECTIVE PROBOSCIS EXTENSION RESPONSE 18"/>
    <property type="match status" value="1"/>
</dbReference>
<reference evidence="3" key="1">
    <citation type="submission" date="2025-08" db="UniProtKB">
        <authorList>
            <consortium name="RefSeq"/>
        </authorList>
    </citation>
    <scope>IDENTIFICATION</scope>
    <source>
        <tissue evidence="3">Whole organism</tissue>
    </source>
</reference>
<dbReference type="InterPro" id="IPR007110">
    <property type="entry name" value="Ig-like_dom"/>
</dbReference>
<dbReference type="OMA" id="WFRGTER"/>
<evidence type="ECO:0000313" key="3">
    <source>
        <dbReference type="RefSeq" id="XP_018012105.1"/>
    </source>
</evidence>
<evidence type="ECO:0000313" key="2">
    <source>
        <dbReference type="Proteomes" id="UP000694843"/>
    </source>
</evidence>
<proteinExistence type="predicted"/>
<sequence length="162" mass="17752">MVTASPPTVRIEGPGERYIQEGSVLALTCLVTHRHRRAPAHLLWFRGTERLDYNSPRGGVSVQTEKMASRTLSRLMISAVKTKLDSGEYSCSPTDLPTAVVTVHVQRGQHHAAVHQSVYDGSPFVSSSLLVVLLAASLPVALLLRDRHFWLGQRPWSSNGCG</sequence>
<organism evidence="2 3">
    <name type="scientific">Hyalella azteca</name>
    <name type="common">Amphipod</name>
    <dbReference type="NCBI Taxonomy" id="294128"/>
    <lineage>
        <taxon>Eukaryota</taxon>
        <taxon>Metazoa</taxon>
        <taxon>Ecdysozoa</taxon>
        <taxon>Arthropoda</taxon>
        <taxon>Crustacea</taxon>
        <taxon>Multicrustacea</taxon>
        <taxon>Malacostraca</taxon>
        <taxon>Eumalacostraca</taxon>
        <taxon>Peracarida</taxon>
        <taxon>Amphipoda</taxon>
        <taxon>Senticaudata</taxon>
        <taxon>Talitrida</taxon>
        <taxon>Talitroidea</taxon>
        <taxon>Hyalellidae</taxon>
        <taxon>Hyalella</taxon>
    </lineage>
</organism>
<name>A0A8B7NES5_HYAAZ</name>
<evidence type="ECO:0000259" key="1">
    <source>
        <dbReference type="PROSITE" id="PS50835"/>
    </source>
</evidence>
<keyword evidence="2" id="KW-1185">Reference proteome</keyword>
<gene>
    <name evidence="3" type="primary">LOC108669310</name>
</gene>
<accession>A0A8B7NES5</accession>
<dbReference type="PANTHER" id="PTHR23279">
    <property type="entry name" value="DEFECTIVE PROBOSCIS EXTENSION RESPONSE DPR -RELATED"/>
    <property type="match status" value="1"/>
</dbReference>
<dbReference type="OrthoDB" id="6366160at2759"/>
<dbReference type="Proteomes" id="UP000694843">
    <property type="component" value="Unplaced"/>
</dbReference>
<dbReference type="KEGG" id="hazt:108669310"/>
<feature type="domain" description="Ig-like" evidence="1">
    <location>
        <begin position="7"/>
        <end position="102"/>
    </location>
</feature>
<dbReference type="GO" id="GO:0050808">
    <property type="term" value="P:synapse organization"/>
    <property type="evidence" value="ECO:0007669"/>
    <property type="project" value="TreeGrafter"/>
</dbReference>
<dbReference type="RefSeq" id="XP_018012105.1">
    <property type="nucleotide sequence ID" value="XM_018156616.1"/>
</dbReference>
<protein>
    <submittedName>
        <fullName evidence="3">Uncharacterized protein LOC108669310</fullName>
    </submittedName>
</protein>
<dbReference type="Gene3D" id="2.60.40.10">
    <property type="entry name" value="Immunoglobulins"/>
    <property type="match status" value="1"/>
</dbReference>
<dbReference type="AlphaFoldDB" id="A0A8B7NES5"/>
<dbReference type="InterPro" id="IPR036179">
    <property type="entry name" value="Ig-like_dom_sf"/>
</dbReference>
<dbReference type="SUPFAM" id="SSF48726">
    <property type="entry name" value="Immunoglobulin"/>
    <property type="match status" value="1"/>
</dbReference>